<protein>
    <submittedName>
        <fullName evidence="2">Uncharacterized protein</fullName>
    </submittedName>
</protein>
<keyword evidence="1" id="KW-0812">Transmembrane</keyword>
<evidence type="ECO:0000256" key="1">
    <source>
        <dbReference type="SAM" id="Phobius"/>
    </source>
</evidence>
<gene>
    <name evidence="2" type="ORF">UFOVP760_24</name>
</gene>
<feature type="transmembrane region" description="Helical" evidence="1">
    <location>
        <begin position="88"/>
        <end position="108"/>
    </location>
</feature>
<evidence type="ECO:0000313" key="2">
    <source>
        <dbReference type="EMBL" id="CAB5226245.1"/>
    </source>
</evidence>
<name>A0A6J7X5G8_9CAUD</name>
<accession>A0A6J7X5G8</accession>
<proteinExistence type="predicted"/>
<keyword evidence="1" id="KW-0472">Membrane</keyword>
<organism evidence="2">
    <name type="scientific">uncultured Caudovirales phage</name>
    <dbReference type="NCBI Taxonomy" id="2100421"/>
    <lineage>
        <taxon>Viruses</taxon>
        <taxon>Duplodnaviria</taxon>
        <taxon>Heunggongvirae</taxon>
        <taxon>Uroviricota</taxon>
        <taxon>Caudoviricetes</taxon>
        <taxon>Peduoviridae</taxon>
        <taxon>Maltschvirus</taxon>
        <taxon>Maltschvirus maltsch</taxon>
    </lineage>
</organism>
<reference evidence="2" key="1">
    <citation type="submission" date="2020-05" db="EMBL/GenBank/DDBJ databases">
        <authorList>
            <person name="Chiriac C."/>
            <person name="Salcher M."/>
            <person name="Ghai R."/>
            <person name="Kavagutti S V."/>
        </authorList>
    </citation>
    <scope>NUCLEOTIDE SEQUENCE</scope>
</reference>
<feature type="transmembrane region" description="Helical" evidence="1">
    <location>
        <begin position="40"/>
        <end position="67"/>
    </location>
</feature>
<dbReference type="EMBL" id="LR798360">
    <property type="protein sequence ID" value="CAB5226245.1"/>
    <property type="molecule type" value="Genomic_DNA"/>
</dbReference>
<keyword evidence="1" id="KW-1133">Transmembrane helix</keyword>
<sequence>MNNLEQNINDLILWVKTTATTTQGFITEQTPLYIKEFLSWYFWEAIFLASVFGLLSVVLLIGGALSIKKGTEIIENNISLKYRDPSGYIGGGVIAIILGVTVSVGFFVNVHDALKVKIAPRVVIVDELTHKLRK</sequence>